<proteinExistence type="predicted"/>
<dbReference type="Proteomes" id="UP001597233">
    <property type="component" value="Unassembled WGS sequence"/>
</dbReference>
<keyword evidence="2" id="KW-1185">Reference proteome</keyword>
<sequence>MLTTEHAFELPRGYIDREGNLHRRGVMRLATASDEILPMRDPRVQQNPSYLTIILLARVITKLGDMPMIDTHTIEGLFTADLAYLQEFYRSINEMELTTIPTVCPRCGHEHEVTMNFLDPSRV</sequence>
<comment type="caution">
    <text evidence="1">The sequence shown here is derived from an EMBL/GenBank/DDBJ whole genome shotgun (WGS) entry which is preliminary data.</text>
</comment>
<organism evidence="1 2">
    <name type="scientific">Paenibacillus wenxiniae</name>
    <dbReference type="NCBI Taxonomy" id="1636843"/>
    <lineage>
        <taxon>Bacteria</taxon>
        <taxon>Bacillati</taxon>
        <taxon>Bacillota</taxon>
        <taxon>Bacilli</taxon>
        <taxon>Bacillales</taxon>
        <taxon>Paenibacillaceae</taxon>
        <taxon>Paenibacillus</taxon>
    </lineage>
</organism>
<name>A0ABW4RM37_9BACL</name>
<gene>
    <name evidence="1" type="ORF">ACFSC9_18000</name>
</gene>
<dbReference type="EMBL" id="JBHUEH010000023">
    <property type="protein sequence ID" value="MFD1887392.1"/>
    <property type="molecule type" value="Genomic_DNA"/>
</dbReference>
<evidence type="ECO:0000313" key="2">
    <source>
        <dbReference type="Proteomes" id="UP001597233"/>
    </source>
</evidence>
<dbReference type="RefSeq" id="WP_347325122.1">
    <property type="nucleotide sequence ID" value="NZ_JBCGUH010000005.1"/>
</dbReference>
<protein>
    <submittedName>
        <fullName evidence="1">Phage tail assembly protein</fullName>
    </submittedName>
</protein>
<reference evidence="2" key="1">
    <citation type="journal article" date="2019" name="Int. J. Syst. Evol. Microbiol.">
        <title>The Global Catalogue of Microorganisms (GCM) 10K type strain sequencing project: providing services to taxonomists for standard genome sequencing and annotation.</title>
        <authorList>
            <consortium name="The Broad Institute Genomics Platform"/>
            <consortium name="The Broad Institute Genome Sequencing Center for Infectious Disease"/>
            <person name="Wu L."/>
            <person name="Ma J."/>
        </authorList>
    </citation>
    <scope>NUCLEOTIDE SEQUENCE [LARGE SCALE GENOMIC DNA]</scope>
    <source>
        <strain evidence="2">CCUG 54950</strain>
    </source>
</reference>
<evidence type="ECO:0000313" key="1">
    <source>
        <dbReference type="EMBL" id="MFD1887392.1"/>
    </source>
</evidence>
<accession>A0ABW4RM37</accession>